<keyword evidence="2" id="KW-1185">Reference proteome</keyword>
<dbReference type="OrthoDB" id="10479775at2759"/>
<protein>
    <submittedName>
        <fullName evidence="1">Uncharacterized protein</fullName>
    </submittedName>
</protein>
<reference evidence="2" key="1">
    <citation type="submission" date="2016-06" db="EMBL/GenBank/DDBJ databases">
        <title>Parallel loss of symbiosis genes in relatives of nitrogen-fixing non-legume Parasponia.</title>
        <authorList>
            <person name="Van Velzen R."/>
            <person name="Holmer R."/>
            <person name="Bu F."/>
            <person name="Rutten L."/>
            <person name="Van Zeijl A."/>
            <person name="Liu W."/>
            <person name="Santuari L."/>
            <person name="Cao Q."/>
            <person name="Sharma T."/>
            <person name="Shen D."/>
            <person name="Roswanjaya Y."/>
            <person name="Wardhani T."/>
            <person name="Kalhor M.S."/>
            <person name="Jansen J."/>
            <person name="Van den Hoogen J."/>
            <person name="Gungor B."/>
            <person name="Hartog M."/>
            <person name="Hontelez J."/>
            <person name="Verver J."/>
            <person name="Yang W.-C."/>
            <person name="Schijlen E."/>
            <person name="Repin R."/>
            <person name="Schilthuizen M."/>
            <person name="Schranz E."/>
            <person name="Heidstra R."/>
            <person name="Miyata K."/>
            <person name="Fedorova E."/>
            <person name="Kohlen W."/>
            <person name="Bisseling T."/>
            <person name="Smit S."/>
            <person name="Geurts R."/>
        </authorList>
    </citation>
    <scope>NUCLEOTIDE SEQUENCE [LARGE SCALE GENOMIC DNA]</scope>
    <source>
        <strain evidence="2">cv. RG33-2</strain>
    </source>
</reference>
<name>A0A2P5CFP1_TREOI</name>
<proteinExistence type="predicted"/>
<dbReference type="EMBL" id="JXTC01000370">
    <property type="protein sequence ID" value="PON59863.1"/>
    <property type="molecule type" value="Genomic_DNA"/>
</dbReference>
<sequence>MVQSGIQTQLVFRVRSELERSSVDERGADGEDSLVESTWLRYIKWEIEAARVAKENGDRERFHSDGEKRKALDWRQLESG</sequence>
<evidence type="ECO:0000313" key="2">
    <source>
        <dbReference type="Proteomes" id="UP000237000"/>
    </source>
</evidence>
<comment type="caution">
    <text evidence="1">The sequence shown here is derived from an EMBL/GenBank/DDBJ whole genome shotgun (WGS) entry which is preliminary data.</text>
</comment>
<dbReference type="AlphaFoldDB" id="A0A2P5CFP1"/>
<evidence type="ECO:0000313" key="1">
    <source>
        <dbReference type="EMBL" id="PON59863.1"/>
    </source>
</evidence>
<gene>
    <name evidence="1" type="ORF">TorRG33x02_286650</name>
</gene>
<organism evidence="1 2">
    <name type="scientific">Trema orientale</name>
    <name type="common">Charcoal tree</name>
    <name type="synonym">Celtis orientalis</name>
    <dbReference type="NCBI Taxonomy" id="63057"/>
    <lineage>
        <taxon>Eukaryota</taxon>
        <taxon>Viridiplantae</taxon>
        <taxon>Streptophyta</taxon>
        <taxon>Embryophyta</taxon>
        <taxon>Tracheophyta</taxon>
        <taxon>Spermatophyta</taxon>
        <taxon>Magnoliopsida</taxon>
        <taxon>eudicotyledons</taxon>
        <taxon>Gunneridae</taxon>
        <taxon>Pentapetalae</taxon>
        <taxon>rosids</taxon>
        <taxon>fabids</taxon>
        <taxon>Rosales</taxon>
        <taxon>Cannabaceae</taxon>
        <taxon>Trema</taxon>
    </lineage>
</organism>
<dbReference type="InParanoid" id="A0A2P5CFP1"/>
<accession>A0A2P5CFP1</accession>
<dbReference type="Proteomes" id="UP000237000">
    <property type="component" value="Unassembled WGS sequence"/>
</dbReference>